<feature type="region of interest" description="Disordered" evidence="1">
    <location>
        <begin position="444"/>
        <end position="484"/>
    </location>
</feature>
<keyword evidence="2" id="KW-0812">Transmembrane</keyword>
<proteinExistence type="predicted"/>
<evidence type="ECO:0000256" key="3">
    <source>
        <dbReference type="SAM" id="SignalP"/>
    </source>
</evidence>
<feature type="compositionally biased region" description="Polar residues" evidence="1">
    <location>
        <begin position="452"/>
        <end position="462"/>
    </location>
</feature>
<feature type="transmembrane region" description="Helical" evidence="2">
    <location>
        <begin position="372"/>
        <end position="394"/>
    </location>
</feature>
<feature type="region of interest" description="Disordered" evidence="1">
    <location>
        <begin position="505"/>
        <end position="539"/>
    </location>
</feature>
<feature type="compositionally biased region" description="Basic and acidic residues" evidence="1">
    <location>
        <begin position="463"/>
        <end position="473"/>
    </location>
</feature>
<evidence type="ECO:0000313" key="7">
    <source>
        <dbReference type="RefSeq" id="XP_055865587.1"/>
    </source>
</evidence>
<dbReference type="GeneID" id="106078192"/>
<dbReference type="RefSeq" id="XP_055865587.1">
    <property type="nucleotide sequence ID" value="XM_056009612.1"/>
</dbReference>
<protein>
    <submittedName>
        <fullName evidence="5 6">Uncharacterized protein LOC106078192</fullName>
    </submittedName>
</protein>
<keyword evidence="2" id="KW-1133">Transmembrane helix</keyword>
<dbReference type="RefSeq" id="XP_055865585.1">
    <property type="nucleotide sequence ID" value="XM_056009610.1"/>
</dbReference>
<name>A0A9W2YS63_BIOGL</name>
<feature type="chain" id="PRO_5044702424" evidence="3">
    <location>
        <begin position="20"/>
        <end position="626"/>
    </location>
</feature>
<dbReference type="AlphaFoldDB" id="A0A9W2YS63"/>
<dbReference type="Proteomes" id="UP001165740">
    <property type="component" value="Chromosome 14"/>
</dbReference>
<evidence type="ECO:0000313" key="5">
    <source>
        <dbReference type="RefSeq" id="XP_055865585.1"/>
    </source>
</evidence>
<gene>
    <name evidence="5 6 7" type="primary">LOC106078192</name>
</gene>
<keyword evidence="4" id="KW-1185">Reference proteome</keyword>
<organism evidence="4 7">
    <name type="scientific">Biomphalaria glabrata</name>
    <name type="common">Bloodfluke planorb</name>
    <name type="synonym">Freshwater snail</name>
    <dbReference type="NCBI Taxonomy" id="6526"/>
    <lineage>
        <taxon>Eukaryota</taxon>
        <taxon>Metazoa</taxon>
        <taxon>Spiralia</taxon>
        <taxon>Lophotrochozoa</taxon>
        <taxon>Mollusca</taxon>
        <taxon>Gastropoda</taxon>
        <taxon>Heterobranchia</taxon>
        <taxon>Euthyneura</taxon>
        <taxon>Panpulmonata</taxon>
        <taxon>Hygrophila</taxon>
        <taxon>Lymnaeoidea</taxon>
        <taxon>Planorbidae</taxon>
        <taxon>Biomphalaria</taxon>
    </lineage>
</organism>
<evidence type="ECO:0000313" key="6">
    <source>
        <dbReference type="RefSeq" id="XP_055865586.1"/>
    </source>
</evidence>
<feature type="compositionally biased region" description="Polar residues" evidence="1">
    <location>
        <begin position="404"/>
        <end position="425"/>
    </location>
</feature>
<evidence type="ECO:0000256" key="2">
    <source>
        <dbReference type="SAM" id="Phobius"/>
    </source>
</evidence>
<keyword evidence="3" id="KW-0732">Signal</keyword>
<feature type="signal peptide" evidence="3">
    <location>
        <begin position="1"/>
        <end position="19"/>
    </location>
</feature>
<dbReference type="RefSeq" id="XP_055865586.1">
    <property type="nucleotide sequence ID" value="XM_056009611.1"/>
</dbReference>
<accession>A0A9W2YS63</accession>
<reference evidence="5 6" key="1">
    <citation type="submission" date="2025-04" db="UniProtKB">
        <authorList>
            <consortium name="RefSeq"/>
        </authorList>
    </citation>
    <scope>IDENTIFICATION</scope>
</reference>
<evidence type="ECO:0000313" key="4">
    <source>
        <dbReference type="Proteomes" id="UP001165740"/>
    </source>
</evidence>
<sequence>MHFMLQLLIATAVMSLALCKSEEVKAILYEYNDTSILRTKQQFILRGNVTVQTAPHDDLYNFLKINYRKNDNTDFHMFDTLDFKQCMARASFYCVQDKNTFLIYLNTTTMIEFNQSEWKMNGSYNGYEFSSNAVILPIIQPNVETSLFIKLNPSYSKCEQDILESEEIVLEGHARFYGDFKEDETYIAIEVNLISSTNYTLYKAVYLNHCETSSDFKCTRDGDLYSYTTTLSVNATKELSESHWRLAGEFNGIFYNSTPVQLSRILDSSKVLMRLNGQTLSKSNTSIEIKEDEELTLCCITTLSHCLAVITVNHTQSFSNQSCVSHRPIKGDKSTYMFGYIVCGDDKYSQAFPVDVNILQVKDITGQERPGIILGAVFGAIVFIVLILSLICCWRKRKNKKSAQKLSGQRPQSSPPQANSLSPDNSSACLLDIPEKWTERNVIVPEAEVTKKPNSSRQNTQNKETKGIKESTKRSYLPSNTKSTKTKWIKGNEYKMETPLVCRMTRSKQKEFDEKNAERTKSPSPRRRRRIKPKEFSEDNDAEMLTLPISGSIARRQKKFNVIYPDYFTPKMQSKNTELEERKLSYSVKHTRNKQILLKDSYKADEKINPLEFQNLRIRRSQTVQQ</sequence>
<dbReference type="OrthoDB" id="10335462at2759"/>
<keyword evidence="2" id="KW-0472">Membrane</keyword>
<evidence type="ECO:0000256" key="1">
    <source>
        <dbReference type="SAM" id="MobiDB-lite"/>
    </source>
</evidence>
<feature type="compositionally biased region" description="Basic and acidic residues" evidence="1">
    <location>
        <begin position="508"/>
        <end position="521"/>
    </location>
</feature>
<feature type="region of interest" description="Disordered" evidence="1">
    <location>
        <begin position="403"/>
        <end position="425"/>
    </location>
</feature>